<proteinExistence type="predicted"/>
<organism evidence="1 2">
    <name type="scientific">Parahalioglobus pacificus</name>
    <dbReference type="NCBI Taxonomy" id="930806"/>
    <lineage>
        <taxon>Bacteria</taxon>
        <taxon>Pseudomonadati</taxon>
        <taxon>Pseudomonadota</taxon>
        <taxon>Gammaproteobacteria</taxon>
        <taxon>Cellvibrionales</taxon>
        <taxon>Halieaceae</taxon>
        <taxon>Parahalioglobus</taxon>
    </lineage>
</organism>
<evidence type="ECO:0000313" key="1">
    <source>
        <dbReference type="EMBL" id="GHD31121.1"/>
    </source>
</evidence>
<accession>A0A919CJJ3</accession>
<reference evidence="1" key="2">
    <citation type="submission" date="2020-09" db="EMBL/GenBank/DDBJ databases">
        <authorList>
            <person name="Sun Q."/>
            <person name="Kim S."/>
        </authorList>
    </citation>
    <scope>NUCLEOTIDE SEQUENCE</scope>
    <source>
        <strain evidence="1">KCTC 23430</strain>
    </source>
</reference>
<dbReference type="Pfam" id="PF08907">
    <property type="entry name" value="DUF1853"/>
    <property type="match status" value="1"/>
</dbReference>
<gene>
    <name evidence="1" type="ORF">GCM10007053_13840</name>
</gene>
<keyword evidence="2" id="KW-1185">Reference proteome</keyword>
<dbReference type="AlphaFoldDB" id="A0A919CJJ3"/>
<dbReference type="RefSeq" id="WP_189476594.1">
    <property type="nucleotide sequence ID" value="NZ_BMYM01000001.1"/>
</dbReference>
<sequence length="305" mass="34552">MLDLHTSIVRDLAWACFSSPLVQTHEIVDEGQALANCGLTLTPHRKIWLTQLEADPSALRAWLGSSPPRRLGLYVERLWHFFLEQDPSVEFVAHNVPVRGGGRTLGEFDCLYYCYDRERYFHLELAAKFYLGVAEPGPASWHQWWGPNTADRLDLKLGRMLEHQTRLGEQPAGRQVLRELGIDELACEAEIKGYLYQPYNKALPMPRGCSTAAQGLWVHASEVEELMSAHAAQYWQLLDRMAWLAPAASLITRHAHGPCSKSATLTALREHFQVSERPVQIAGFEECTHDVLRVFVVPDNWPMGN</sequence>
<comment type="caution">
    <text evidence="1">The sequence shown here is derived from an EMBL/GenBank/DDBJ whole genome shotgun (WGS) entry which is preliminary data.</text>
</comment>
<dbReference type="EMBL" id="BMYM01000001">
    <property type="protein sequence ID" value="GHD31121.1"/>
    <property type="molecule type" value="Genomic_DNA"/>
</dbReference>
<dbReference type="InterPro" id="IPR015003">
    <property type="entry name" value="DUF1853"/>
</dbReference>
<name>A0A919CJJ3_9GAMM</name>
<reference evidence="1" key="1">
    <citation type="journal article" date="2014" name="Int. J. Syst. Evol. Microbiol.">
        <title>Complete genome sequence of Corynebacterium casei LMG S-19264T (=DSM 44701T), isolated from a smear-ripened cheese.</title>
        <authorList>
            <consortium name="US DOE Joint Genome Institute (JGI-PGF)"/>
            <person name="Walter F."/>
            <person name="Albersmeier A."/>
            <person name="Kalinowski J."/>
            <person name="Ruckert C."/>
        </authorList>
    </citation>
    <scope>NUCLEOTIDE SEQUENCE</scope>
    <source>
        <strain evidence="1">KCTC 23430</strain>
    </source>
</reference>
<dbReference type="Proteomes" id="UP000644693">
    <property type="component" value="Unassembled WGS sequence"/>
</dbReference>
<evidence type="ECO:0008006" key="3">
    <source>
        <dbReference type="Google" id="ProtNLM"/>
    </source>
</evidence>
<evidence type="ECO:0000313" key="2">
    <source>
        <dbReference type="Proteomes" id="UP000644693"/>
    </source>
</evidence>
<protein>
    <recommendedName>
        <fullName evidence="3">DUF1853 family protein</fullName>
    </recommendedName>
</protein>